<dbReference type="GO" id="GO:0008270">
    <property type="term" value="F:zinc ion binding"/>
    <property type="evidence" value="ECO:0007669"/>
    <property type="project" value="UniProtKB-KW"/>
</dbReference>
<dbReference type="GO" id="GO:0008174">
    <property type="term" value="F:mRNA methyltransferase activity"/>
    <property type="evidence" value="ECO:0007669"/>
    <property type="project" value="InterPro"/>
</dbReference>
<evidence type="ECO:0000256" key="2">
    <source>
        <dbReference type="ARBA" id="ARBA00022771"/>
    </source>
</evidence>
<proteinExistence type="predicted"/>
<dbReference type="EMBL" id="KY357508">
    <property type="protein sequence ID" value="AQM49948.1"/>
    <property type="molecule type" value="Genomic_RNA"/>
</dbReference>
<dbReference type="Pfam" id="PF01660">
    <property type="entry name" value="Vmethyltransf"/>
    <property type="match status" value="1"/>
</dbReference>
<dbReference type="Gene3D" id="3.30.40.10">
    <property type="entry name" value="Zinc/RING finger domain, C3HC4 (zinc finger)"/>
    <property type="match status" value="1"/>
</dbReference>
<dbReference type="SMART" id="SM00184">
    <property type="entry name" value="RING"/>
    <property type="match status" value="1"/>
</dbReference>
<protein>
    <submittedName>
        <fullName evidence="8">Replicase</fullName>
    </submittedName>
</protein>
<dbReference type="GO" id="GO:0003723">
    <property type="term" value="F:RNA binding"/>
    <property type="evidence" value="ECO:0007669"/>
    <property type="project" value="InterPro"/>
</dbReference>
<dbReference type="InterPro" id="IPR013083">
    <property type="entry name" value="Znf_RING/FYVE/PHD"/>
</dbReference>
<accession>A0A1Q1N6L9</accession>
<evidence type="ECO:0000256" key="4">
    <source>
        <dbReference type="PROSITE-ProRule" id="PRU00175"/>
    </source>
</evidence>
<dbReference type="InterPro" id="IPR002588">
    <property type="entry name" value="Alphavirus-like_MT_dom"/>
</dbReference>
<dbReference type="GO" id="GO:0003968">
    <property type="term" value="F:RNA-directed RNA polymerase activity"/>
    <property type="evidence" value="ECO:0007669"/>
    <property type="project" value="InterPro"/>
</dbReference>
<dbReference type="GO" id="GO:0006396">
    <property type="term" value="P:RNA processing"/>
    <property type="evidence" value="ECO:0007669"/>
    <property type="project" value="InterPro"/>
</dbReference>
<dbReference type="InterPro" id="IPR001841">
    <property type="entry name" value="Znf_RING"/>
</dbReference>
<sequence>MQNPFNPSRRATRAQFRAASTAGCLEHPRGCPPRADRLPYGAYAYAFGSPSETEVEAVDSMRCLSQIRYYNRFVATLSRYPDLRLIPSNCDSGCHRPDVWLEIDGNLFAVDSFWTREALRYYGFDSEVRLMGHVRICVVCGRTRNEVRRAREDEFLQAHVDAIEELDELVFEDPIISPDGILQNPPTQSRPTLSIVKKRCCTAAVDCRVCMDDRNESGYCFFKCGHGMCATCAASWLENGVTCHICRALIECVIPDCSHQLTGNSGVQRRFPRSVSTVKWSTGKDLPQCDIAFTAESEVIVESVLDMASNAEQQVNDVRKRTRGGKRNKAKREGYCYLKAVPKTKREEAESILGCRPTIGQVSDYYLDNSIIPRNLKVEFMGVGSHMVRRYRWPAAIQWSIISQLDASRRLGAELWSDDDLLAKSQRGDDIEDFSEHQENVAEEVVNLLETLESFQRLPHLPISESFIDLENSQELTTSCSGPHQKKVGGPGNCWKRLGYDIVDYVEDHIFDENYAPLKVVKEAFRRIVEGEVMVSWYPIIKWCEMEDSDLHVDQVHWVNSIRYRSLSDEQLCELLPGGEPFHIVAEKWGKISDERDCCELCQRLVSAPTKSPIDENIKQTFSPDVRSALEKMTQPLLRDGLERAHKYCPYHIPKDLTSFADDLQIPWTQTETQPHPHPIHAAIRRWAYFDALPKYINTDITLVGMKPAHAKMLENATKALPGKENIVFKTVNPVVDLKDISRYSGTSTVPEEVFSLGSIDTPTVLFDESGHYLSPGFLLKLRQNDKLRCILMTNIFPLLALEHETSPYPEYVDWRIVRKLDQPILIYIPEGDMGGKYEQPYDPTMTLLSRVEDEDGTIVWNGGVVERKGNYRVQAFYPYNITVPNYVAEREEVMMEIPRLFREQPRTRPIRVEYFNKMFQYAKTLPSDKQENQWGKLRQFADLHSLYFPVGDQEWLVKVVMEAAKLTLAADLQSKSYNNLSEEVYYKTVGHLVRIYHKKFAGRYARRNTKMVNAPDPVRLFPAVNCVVSSFEGSMYSVSWKIETTVDHNFWQSMKMWLMAKTNQPTREVNNSMLVRYEKGKVVFPFIGHTKYTLRLFGESMIAESQRRDFRKFFEGVEDKAKPVFDIRERKLPPKFEDTIPKLPSRFLKFGPEDVRKLKQPYVPRFLASPVQCKNMSWGDAPWPDKYSTNWDDVDDGEGPRRKLNTPRVEVVDEDDDLYAPLTEEYANRMIQRNLHQVIVSGGSVEDTFEYNAQFQRPKPFFGPENRPEEVQEEVTSDSSTDVSSMFDDSASESTESTSSSDVESSISIERHCMKCVEYSTFVNIGGKTSPEAYYQFCEQMHSIKDNPGKRISEETRGLIERRLERSRKNRFVDVVPPGKNVNRFREKRRRLVGGSKVLEAIEEVREEKEQEILERPSYLRKEVSSSVAQGDWEDRKARFDKLYATRPNRVVASHSATGETLWDLLFNITADKRLKPIPWRKVVEFPQFTYPEEDCVFVACAEALGKTTEEIAFHALRAWEHGRAVDGSNLPVKCLWPVSLHYGVRIEIQDERGVLLDQMGVKDTVLSCVLKLEAGHLSCLKKLNSLVIEKKFVYPTHPTSKKMMAELNSWEIIKWVPWEPERKRANDYIKAIREGEVSILMDTVNSAEIERWERCTDTEPPNFNQKWMCVVIGDPGCRKSSRPQKIFAKKEYQRQGNFSVILPTRVLSQDWKDKLDATFKVNGRGMPGEMVSTLDRALAKYNSGELIVTDENKFPKGYIAAFHLLNPEARYHLFLADPWQTSWHNPSGGLLNDPDILGEAELYLKYAKGYLVGTWRLPPNIANFWRMPTFSKMKGGIYFTDVMPTTWNDLVPIIGNVNPETVHRMWVTRKEFYAAHYDTMWADQLRQADTNSYAGSQGLTVPLAIVAVDARVLSGSDPRLVYTAMTRSQYIVIVRQWRENGNNERLAGCHPVFKHLEYYRHKTRRGYPAQIEEDHSVEIRDITFPFPRELELILSGPKEKLQNADFVWKFWEQRITKTIDPDERRAGARLRVDEPAYVDRPDFQAYIDPTEEFRPPEPVIPEAVIPDRIPQTHLPVESEEAFVENHNSQVIERYDAELRDSEYSDQFPDTPIWRKDSVAIMRKLVQQMEGRSQLVKRRKVLSRISRLNLDENPLMVHSPIVNWGMRQLSKDSVTFRAAKRQRLNFASEVENMQNYIDQREFGMMCWNSFRSYMGWQTDIPFDDTLFSQSVEDFQFRRGLRSEAMKKGSLSRADPDGGIVLTQKGQLKLKKREFEKAKPGQPVMIHTDKYLFEHGPYGMYMLEQIMRNKPDHWHFHARKTHKELEDWCLRNFPKDVMLAMNDLKAQDQSVQGWAVVFMEHLFRYFNLPSDFIDNFIADKLSKRVAGKTLAIMTDSGEIWTYLMNTMSCAARETFMYNMPYGHPMANGGDDTMRVAGLPINVEYMKFQRSDPCTDKRFTSTKGEFVSFIVKNGELFKDPILLLKRFLVKLTTGDGENSVDGYLLLWLLNYKKAEKLADCFDPDELEAHQLLTRIMFNLSKYGLKSRVKWDLENVDVEWASSVVQYDEEMVVAPEKEFHMTQVGPTKEEVGVLPVFWE</sequence>
<evidence type="ECO:0000256" key="5">
    <source>
        <dbReference type="SAM" id="MobiDB-lite"/>
    </source>
</evidence>
<feature type="region of interest" description="Disordered" evidence="5">
    <location>
        <begin position="1258"/>
        <end position="1306"/>
    </location>
</feature>
<dbReference type="PROSITE" id="PS50089">
    <property type="entry name" value="ZF_RING_2"/>
    <property type="match status" value="1"/>
</dbReference>
<dbReference type="Pfam" id="PF00978">
    <property type="entry name" value="RdRP_2"/>
    <property type="match status" value="1"/>
</dbReference>
<evidence type="ECO:0000256" key="1">
    <source>
        <dbReference type="ARBA" id="ARBA00022723"/>
    </source>
</evidence>
<name>A0A1Q1N6L9_9VIRU</name>
<dbReference type="GO" id="GO:0006351">
    <property type="term" value="P:DNA-templated transcription"/>
    <property type="evidence" value="ECO:0007669"/>
    <property type="project" value="InterPro"/>
</dbReference>
<feature type="domain" description="RING-type" evidence="6">
    <location>
        <begin position="207"/>
        <end position="247"/>
    </location>
</feature>
<keyword evidence="1" id="KW-0479">Metal-binding</keyword>
<dbReference type="SUPFAM" id="SSF56672">
    <property type="entry name" value="DNA/RNA polymerases"/>
    <property type="match status" value="1"/>
</dbReference>
<feature type="domain" description="Alphavirus-like MT" evidence="7">
    <location>
        <begin position="669"/>
        <end position="849"/>
    </location>
</feature>
<dbReference type="InterPro" id="IPR043502">
    <property type="entry name" value="DNA/RNA_pol_sf"/>
</dbReference>
<evidence type="ECO:0000259" key="6">
    <source>
        <dbReference type="PROSITE" id="PS50089"/>
    </source>
</evidence>
<dbReference type="GO" id="GO:0016556">
    <property type="term" value="P:mRNA modification"/>
    <property type="evidence" value="ECO:0007669"/>
    <property type="project" value="InterPro"/>
</dbReference>
<feature type="compositionally biased region" description="Low complexity" evidence="5">
    <location>
        <begin position="1293"/>
        <end position="1306"/>
    </location>
</feature>
<dbReference type="InterPro" id="IPR017907">
    <property type="entry name" value="Znf_RING_CS"/>
</dbReference>
<dbReference type="PROSITE" id="PS00518">
    <property type="entry name" value="ZF_RING_1"/>
    <property type="match status" value="1"/>
</dbReference>
<evidence type="ECO:0000259" key="7">
    <source>
        <dbReference type="PROSITE" id="PS51743"/>
    </source>
</evidence>
<dbReference type="InterPro" id="IPR001788">
    <property type="entry name" value="RNA-dep_RNA_pol_alsuvir"/>
</dbReference>
<evidence type="ECO:0000313" key="8">
    <source>
        <dbReference type="EMBL" id="AQM49948.1"/>
    </source>
</evidence>
<keyword evidence="2 4" id="KW-0863">Zinc-finger</keyword>
<organism evidence="8">
    <name type="scientific">Agaricus bisporus virus 6</name>
    <dbReference type="NCBI Taxonomy" id="1945750"/>
    <lineage>
        <taxon>Viruses</taxon>
    </lineage>
</organism>
<dbReference type="PROSITE" id="PS51743">
    <property type="entry name" value="ALPHAVIRUS_MT"/>
    <property type="match status" value="1"/>
</dbReference>
<reference evidence="8" key="1">
    <citation type="submission" date="2016-12" db="EMBL/GenBank/DDBJ databases">
        <title>Multiple viral infections in Agaricus bisporus - Characterisation of 18 unique RNA viruses and 8 ORFans identified by deep sequencing.</title>
        <authorList>
            <person name="Deakin G."/>
            <person name="Dobbs E."/>
            <person name="Jones I.M."/>
            <person name="Grogan H.M."/>
            <person name="Burton K.S."/>
        </authorList>
    </citation>
    <scope>NUCLEOTIDE SEQUENCE</scope>
    <source>
        <strain evidence="8">2990</strain>
    </source>
</reference>
<keyword evidence="3" id="KW-0862">Zinc</keyword>
<dbReference type="SUPFAM" id="SSF57850">
    <property type="entry name" value="RING/U-box"/>
    <property type="match status" value="1"/>
</dbReference>
<evidence type="ECO:0000256" key="3">
    <source>
        <dbReference type="ARBA" id="ARBA00022833"/>
    </source>
</evidence>